<feature type="compositionally biased region" description="Low complexity" evidence="1">
    <location>
        <begin position="404"/>
        <end position="413"/>
    </location>
</feature>
<feature type="chain" id="PRO_5003264159" description="Extracellular membrane protein CFEM domain-containing protein" evidence="2">
    <location>
        <begin position="29"/>
        <end position="514"/>
    </location>
</feature>
<dbReference type="Proteomes" id="UP000007796">
    <property type="component" value="Unassembled WGS sequence"/>
</dbReference>
<protein>
    <recommendedName>
        <fullName evidence="5">Extracellular membrane protein CFEM domain-containing protein</fullName>
    </recommendedName>
</protein>
<feature type="region of interest" description="Disordered" evidence="1">
    <location>
        <begin position="245"/>
        <end position="291"/>
    </location>
</feature>
<keyword evidence="2" id="KW-0732">Signal</keyword>
<feature type="compositionally biased region" description="Polar residues" evidence="1">
    <location>
        <begin position="343"/>
        <end position="352"/>
    </location>
</feature>
<keyword evidence="4" id="KW-1185">Reference proteome</keyword>
<dbReference type="EMBL" id="GL629997">
    <property type="protein sequence ID" value="EFW99298.1"/>
    <property type="molecule type" value="Genomic_DNA"/>
</dbReference>
<dbReference type="InParanoid" id="F0XSW9"/>
<evidence type="ECO:0000313" key="3">
    <source>
        <dbReference type="EMBL" id="EFW99298.1"/>
    </source>
</evidence>
<evidence type="ECO:0000313" key="4">
    <source>
        <dbReference type="Proteomes" id="UP000007796"/>
    </source>
</evidence>
<dbReference type="OrthoDB" id="3946741at2759"/>
<feature type="region of interest" description="Disordered" evidence="1">
    <location>
        <begin position="201"/>
        <end position="225"/>
    </location>
</feature>
<evidence type="ECO:0008006" key="5">
    <source>
        <dbReference type="Google" id="ProtNLM"/>
    </source>
</evidence>
<feature type="signal peptide" evidence="2">
    <location>
        <begin position="1"/>
        <end position="28"/>
    </location>
</feature>
<organism evidence="4">
    <name type="scientific">Grosmannia clavigera (strain kw1407 / UAMH 11150)</name>
    <name type="common">Blue stain fungus</name>
    <name type="synonym">Graphiocladiella clavigera</name>
    <dbReference type="NCBI Taxonomy" id="655863"/>
    <lineage>
        <taxon>Eukaryota</taxon>
        <taxon>Fungi</taxon>
        <taxon>Dikarya</taxon>
        <taxon>Ascomycota</taxon>
        <taxon>Pezizomycotina</taxon>
        <taxon>Sordariomycetes</taxon>
        <taxon>Sordariomycetidae</taxon>
        <taxon>Ophiostomatales</taxon>
        <taxon>Ophiostomataceae</taxon>
        <taxon>Leptographium</taxon>
    </lineage>
</organism>
<proteinExistence type="predicted"/>
<sequence>MSLNLATKAILLLTVPLFSTSYPQHASASTIDLPSDVADLIPACVTGCLSSFVKENFANSSCGDQPTLQCLCAHTGENGYTVGEGALACVAIEDRSGYCSGENATDQCCSKNPLNPDRNSGCSNNCHSIGLDHIFTVGTVEVIYSSGDSHYADHCFSYGTVYHIADSIDHGIIHHIQHSIKTRRRRLEGAEPPVDIGFLEAREASGPKRRRDTHPHELEISLPLNLDPRGLGLAGQIAAQRDGGRFENARHPPAPTQEASSPRPQSGPQSWRGVASPQAQAMAVRSESTNVRSQYQQPVTLLQRALPPSQERESVITEFAEDGEPESAIDPMPARRSELFWSRRSSPQTRSVVSGMLDGYGSGRTSEDRLQSRRAVPSYANSTRAGSLNVQNPFSDTNRRPPRQARQQYQSRPVLQPQDYLERSRNNIYNVQNMPMQYPSAYYNRQRPGLVPEGAYRQPGDHRTRWQLSDGPTMEERNPAGFHNSPLVNMAPWPSPAPVPPLKVPRRASQQMRR</sequence>
<feature type="region of interest" description="Disordered" evidence="1">
    <location>
        <begin position="454"/>
        <end position="514"/>
    </location>
</feature>
<reference evidence="3 4" key="1">
    <citation type="journal article" date="2011" name="Proc. Natl. Acad. Sci. U.S.A.">
        <title>Genome and transcriptome analyses of the mountain pine beetle-fungal symbiont Grosmannia clavigera, a lodgepole pine pathogen.</title>
        <authorList>
            <person name="DiGuistini S."/>
            <person name="Wang Y."/>
            <person name="Liao N.Y."/>
            <person name="Taylor G."/>
            <person name="Tanguay P."/>
            <person name="Feau N."/>
            <person name="Henrissat B."/>
            <person name="Chan S.K."/>
            <person name="Hesse-Orce U."/>
            <person name="Alamouti S.M."/>
            <person name="Tsui C.K.M."/>
            <person name="Docking R.T."/>
            <person name="Levasseur A."/>
            <person name="Haridas S."/>
            <person name="Robertson G."/>
            <person name="Birol I."/>
            <person name="Holt R.A."/>
            <person name="Marra M.A."/>
            <person name="Hamelin R.C."/>
            <person name="Hirst M."/>
            <person name="Jones S.J.M."/>
            <person name="Bohlmann J."/>
            <person name="Breuil C."/>
        </authorList>
    </citation>
    <scope>NUCLEOTIDE SEQUENCE [LARGE SCALE GENOMIC DNA]</scope>
    <source>
        <strain evidence="4">kw1407 / UAMH 11150</strain>
    </source>
</reference>
<gene>
    <name evidence="3" type="ORF">CMQ_5719</name>
</gene>
<evidence type="ECO:0000256" key="1">
    <source>
        <dbReference type="SAM" id="MobiDB-lite"/>
    </source>
</evidence>
<evidence type="ECO:0000256" key="2">
    <source>
        <dbReference type="SAM" id="SignalP"/>
    </source>
</evidence>
<name>F0XSW9_GROCL</name>
<feature type="compositionally biased region" description="Polar residues" evidence="1">
    <location>
        <begin position="257"/>
        <end position="269"/>
    </location>
</feature>
<dbReference type="RefSeq" id="XP_014168781.1">
    <property type="nucleotide sequence ID" value="XM_014313306.1"/>
</dbReference>
<accession>F0XSW9</accession>
<feature type="compositionally biased region" description="Polar residues" evidence="1">
    <location>
        <begin position="379"/>
        <end position="396"/>
    </location>
</feature>
<dbReference type="HOGENOM" id="CLU_530020_0_0_1"/>
<dbReference type="AlphaFoldDB" id="F0XSW9"/>
<dbReference type="eggNOG" id="ENOG502TA3G">
    <property type="taxonomic scope" value="Eukaryota"/>
</dbReference>
<feature type="region of interest" description="Disordered" evidence="1">
    <location>
        <begin position="341"/>
        <end position="416"/>
    </location>
</feature>
<dbReference type="STRING" id="655863.F0XSW9"/>
<feature type="compositionally biased region" description="Pro residues" evidence="1">
    <location>
        <begin position="493"/>
        <end position="503"/>
    </location>
</feature>
<dbReference type="GeneID" id="25979072"/>